<dbReference type="Pfam" id="PF18085">
    <property type="entry name" value="Mak_N_cap"/>
    <property type="match status" value="1"/>
</dbReference>
<evidence type="ECO:0000313" key="17">
    <source>
        <dbReference type="EMBL" id="GAA0329819.1"/>
    </source>
</evidence>
<proteinExistence type="inferred from homology"/>
<reference evidence="17 18" key="1">
    <citation type="journal article" date="2019" name="Int. J. Syst. Evol. Microbiol.">
        <title>The Global Catalogue of Microorganisms (GCM) 10K type strain sequencing project: providing services to taxonomists for standard genome sequencing and annotation.</title>
        <authorList>
            <consortium name="The Broad Institute Genomics Platform"/>
            <consortium name="The Broad Institute Genome Sequencing Center for Infectious Disease"/>
            <person name="Wu L."/>
            <person name="Ma J."/>
        </authorList>
    </citation>
    <scope>NUCLEOTIDE SEQUENCE [LARGE SCALE GENOMIC DNA]</scope>
    <source>
        <strain evidence="17 18">JCM 3146</strain>
    </source>
</reference>
<keyword evidence="18" id="KW-1185">Reference proteome</keyword>
<feature type="domain" description="Aminoglycoside phosphotransferase" evidence="15">
    <location>
        <begin position="236"/>
        <end position="368"/>
    </location>
</feature>
<dbReference type="InterPro" id="IPR011009">
    <property type="entry name" value="Kinase-like_dom_sf"/>
</dbReference>
<sequence>MLLMERLDDLLVEWLPRQRWFAGKDRRIDGISVVSDTELVEGDPSLHHVIIAVHQGESTDRYQVPLGVRSELPGRLKYAVIGQLGNGSCVYDAVHDPQLTRVWLENMAGNVDVGPLTFRSITGIDPGLPSFASPAEQSNTSLIYGDAYICKLFRRLTPGINPDLEVSIGLARAGSKHVPELYGWFSSDLGGTLSTLAMMSEFLRSGTDGWQLAGTSVRDLYAEADLRADEVGGDFAAEAERLGAATADVHRDLAAAFGTGEMTPAEIRAVADRMHTRLCETCEVVPQLTPYAGRLTDAFDALAELDEPLLVQRVHGDYHLGQVMRTDSGWMLLDFEGEPAKSLEERRAPAHPLRDVAGMLRSFDYAARHLLINGQTFRGDRDQLEYRAQEWADRNRSAFCRGYAEAGGIDPAAHEVILRAFEFDKAVYEVMYEARNRPSWLPIPLGSIAALSVRPESGYLAS</sequence>
<dbReference type="InterPro" id="IPR040999">
    <property type="entry name" value="Mak_N_cap"/>
</dbReference>
<evidence type="ECO:0000256" key="14">
    <source>
        <dbReference type="ARBA" id="ARBA00049067"/>
    </source>
</evidence>
<dbReference type="Gene3D" id="3.90.1200.10">
    <property type="match status" value="1"/>
</dbReference>
<keyword evidence="9" id="KW-0418">Kinase</keyword>
<comment type="caution">
    <text evidence="17">The sequence shown here is derived from an EMBL/GenBank/DDBJ whole genome shotgun (WGS) entry which is preliminary data.</text>
</comment>
<evidence type="ECO:0000259" key="15">
    <source>
        <dbReference type="Pfam" id="PF01636"/>
    </source>
</evidence>
<evidence type="ECO:0000256" key="2">
    <source>
        <dbReference type="ARBA" id="ARBA00006219"/>
    </source>
</evidence>
<evidence type="ECO:0000256" key="6">
    <source>
        <dbReference type="ARBA" id="ARBA00022600"/>
    </source>
</evidence>
<gene>
    <name evidence="17" type="ORF">GCM10010151_19560</name>
</gene>
<evidence type="ECO:0000259" key="16">
    <source>
        <dbReference type="Pfam" id="PF18085"/>
    </source>
</evidence>
<evidence type="ECO:0000256" key="9">
    <source>
        <dbReference type="ARBA" id="ARBA00022777"/>
    </source>
</evidence>
<keyword evidence="8" id="KW-0547">Nucleotide-binding</keyword>
<evidence type="ECO:0000256" key="7">
    <source>
        <dbReference type="ARBA" id="ARBA00022679"/>
    </source>
</evidence>
<protein>
    <recommendedName>
        <fullName evidence="5">Maltokinase</fullName>
        <ecNumber evidence="4">2.7.1.175</ecNumber>
    </recommendedName>
    <alternativeName>
        <fullName evidence="13">Maltose-1-phosphate synthase</fullName>
    </alternativeName>
</protein>
<keyword evidence="7" id="KW-0808">Transferase</keyword>
<keyword evidence="6" id="KW-0321">Glycogen metabolism</keyword>
<dbReference type="Pfam" id="PF01636">
    <property type="entry name" value="APH"/>
    <property type="match status" value="1"/>
</dbReference>
<name>A0ABN0W9J2_9ACTN</name>
<evidence type="ECO:0000256" key="13">
    <source>
        <dbReference type="ARBA" id="ARBA00031251"/>
    </source>
</evidence>
<accession>A0ABN0W9J2</accession>
<organism evidence="17 18">
    <name type="scientific">Actinoallomurus spadix</name>
    <dbReference type="NCBI Taxonomy" id="79912"/>
    <lineage>
        <taxon>Bacteria</taxon>
        <taxon>Bacillati</taxon>
        <taxon>Actinomycetota</taxon>
        <taxon>Actinomycetes</taxon>
        <taxon>Streptosporangiales</taxon>
        <taxon>Thermomonosporaceae</taxon>
        <taxon>Actinoallomurus</taxon>
    </lineage>
</organism>
<dbReference type="EMBL" id="BAAABM010000015">
    <property type="protein sequence ID" value="GAA0329819.1"/>
    <property type="molecule type" value="Genomic_DNA"/>
</dbReference>
<keyword evidence="11" id="KW-0320">Glycogen biosynthesis</keyword>
<keyword evidence="12" id="KW-0119">Carbohydrate metabolism</keyword>
<keyword evidence="10" id="KW-0067">ATP-binding</keyword>
<evidence type="ECO:0000313" key="18">
    <source>
        <dbReference type="Proteomes" id="UP001501822"/>
    </source>
</evidence>
<comment type="pathway">
    <text evidence="1">Glycan biosynthesis; glycogen biosynthesis.</text>
</comment>
<comment type="catalytic activity">
    <reaction evidence="14">
        <text>D-maltose + ATP = alpha-maltose 1-phosphate + ADP + H(+)</text>
        <dbReference type="Rhea" id="RHEA:31915"/>
        <dbReference type="ChEBI" id="CHEBI:15378"/>
        <dbReference type="ChEBI" id="CHEBI:17306"/>
        <dbReference type="ChEBI" id="CHEBI:30616"/>
        <dbReference type="ChEBI" id="CHEBI:63576"/>
        <dbReference type="ChEBI" id="CHEBI:456216"/>
        <dbReference type="EC" id="2.7.1.175"/>
    </reaction>
</comment>
<evidence type="ECO:0000256" key="5">
    <source>
        <dbReference type="ARBA" id="ARBA00013882"/>
    </source>
</evidence>
<comment type="similarity">
    <text evidence="2">Belongs to the aminoglycoside phosphotransferase family.</text>
</comment>
<comment type="subunit">
    <text evidence="3">Monomer.</text>
</comment>
<dbReference type="InterPro" id="IPR002575">
    <property type="entry name" value="Aminoglycoside_PTrfase"/>
</dbReference>
<evidence type="ECO:0000256" key="4">
    <source>
        <dbReference type="ARBA" id="ARBA00011962"/>
    </source>
</evidence>
<dbReference type="SUPFAM" id="SSF56112">
    <property type="entry name" value="Protein kinase-like (PK-like)"/>
    <property type="match status" value="1"/>
</dbReference>
<evidence type="ECO:0000256" key="12">
    <source>
        <dbReference type="ARBA" id="ARBA00023277"/>
    </source>
</evidence>
<evidence type="ECO:0000256" key="3">
    <source>
        <dbReference type="ARBA" id="ARBA00011245"/>
    </source>
</evidence>
<dbReference type="EC" id="2.7.1.175" evidence="4"/>
<evidence type="ECO:0000256" key="8">
    <source>
        <dbReference type="ARBA" id="ARBA00022741"/>
    </source>
</evidence>
<evidence type="ECO:0000256" key="10">
    <source>
        <dbReference type="ARBA" id="ARBA00022840"/>
    </source>
</evidence>
<evidence type="ECO:0000256" key="1">
    <source>
        <dbReference type="ARBA" id="ARBA00004964"/>
    </source>
</evidence>
<dbReference type="Proteomes" id="UP001501822">
    <property type="component" value="Unassembled WGS sequence"/>
</dbReference>
<evidence type="ECO:0000256" key="11">
    <source>
        <dbReference type="ARBA" id="ARBA00023056"/>
    </source>
</evidence>
<feature type="domain" description="Maltokinase N-terminal cap" evidence="16">
    <location>
        <begin position="14"/>
        <end position="96"/>
    </location>
</feature>